<sequence length="637" mass="70011">MIYRLRNAIENKHFLASVLIAVGVFGAVVAFMSPNAYTVALPPAIVIAGFCLFWTSDADLPVLPIGPKPALIFWFIAGSLNILIFVGSDWTRTIFVHYATVLWLITTGIAVFSISIRAIPLIVGWATAHRIMIYYSSWDPLGNDTLFHLHHAGEIVRIGYVGSLSTSKYAYTPLFHVGTAISGIIGNISMESAGFLSIGILAVIIPILVAAHLGKLLWSPKIGAVAGFLVPLGDFTIAWSVRPTPTTLGYLFFVITFGVLLTSFRTQSNVFDKVSLGRVRISKWKVVLLIIMIGMYATHQISTFILVISLGCLMLSYRLFNQNYFIIMGRIFIISGVIMSAWWLVVRYSGPSSSLEFLVVVLVNLITRLIETSTGAVSEPTGEFVLSGARALTVYQSFGLSILLGLASLGGGIWLSSSKSQREGLAISVVGGSLAFFAFAGPLIGINFLIPRRWFVFFYFPASILAAVGLRGLLRVRVPTILSSRVSLGATMRTIMAILVISSMFVGMGWNYMGAMDNPPLDKAPGSDRHITTASEQHLYSFVVSYRSGETSIVADFRAHQLLVRHYRVNALHLRLKNNKILHSGRLLAVDRKYAHSKHAGYYVWSHNTWWRVYGPVSFPRGSKPYDNGDGSLLWAP</sequence>
<dbReference type="RefSeq" id="WP_151112473.1">
    <property type="nucleotide sequence ID" value="NZ_WKJQ01000001.1"/>
</dbReference>
<dbReference type="OrthoDB" id="110868at2157"/>
<feature type="transmembrane region" description="Helical" evidence="1">
    <location>
        <begin position="323"/>
        <end position="345"/>
    </location>
</feature>
<evidence type="ECO:0000313" key="2">
    <source>
        <dbReference type="EMBL" id="MRW97299.1"/>
    </source>
</evidence>
<name>A0A6A8G831_9EURY</name>
<proteinExistence type="predicted"/>
<feature type="transmembrane region" description="Helical" evidence="1">
    <location>
        <begin position="247"/>
        <end position="265"/>
    </location>
</feature>
<keyword evidence="3" id="KW-1185">Reference proteome</keyword>
<feature type="transmembrane region" description="Helical" evidence="1">
    <location>
        <begin position="456"/>
        <end position="474"/>
    </location>
</feature>
<evidence type="ECO:0000256" key="1">
    <source>
        <dbReference type="SAM" id="Phobius"/>
    </source>
</evidence>
<feature type="transmembrane region" description="Helical" evidence="1">
    <location>
        <begin position="100"/>
        <end position="126"/>
    </location>
</feature>
<feature type="transmembrane region" description="Helical" evidence="1">
    <location>
        <begin position="495"/>
        <end position="513"/>
    </location>
</feature>
<evidence type="ECO:0000313" key="3">
    <source>
        <dbReference type="Proteomes" id="UP000443423"/>
    </source>
</evidence>
<gene>
    <name evidence="2" type="ORF">GJR99_12045</name>
</gene>
<feature type="transmembrane region" description="Helical" evidence="1">
    <location>
        <begin position="169"/>
        <end position="188"/>
    </location>
</feature>
<protein>
    <recommendedName>
        <fullName evidence="4">Glycosyltransferase RgtA/B/C/D-like domain-containing protein</fullName>
    </recommendedName>
</protein>
<feature type="transmembrane region" description="Helical" evidence="1">
    <location>
        <begin position="286"/>
        <end position="317"/>
    </location>
</feature>
<keyword evidence="1" id="KW-1133">Transmembrane helix</keyword>
<feature type="transmembrane region" description="Helical" evidence="1">
    <location>
        <begin position="222"/>
        <end position="241"/>
    </location>
</feature>
<organism evidence="2 3">
    <name type="scientific">Haloferax marinum</name>
    <dbReference type="NCBI Taxonomy" id="2666143"/>
    <lineage>
        <taxon>Archaea</taxon>
        <taxon>Methanobacteriati</taxon>
        <taxon>Methanobacteriota</taxon>
        <taxon>Stenosarchaea group</taxon>
        <taxon>Halobacteria</taxon>
        <taxon>Halobacteriales</taxon>
        <taxon>Haloferacaceae</taxon>
        <taxon>Haloferax</taxon>
    </lineage>
</organism>
<dbReference type="EMBL" id="WKJQ01000001">
    <property type="protein sequence ID" value="MRW97299.1"/>
    <property type="molecule type" value="Genomic_DNA"/>
</dbReference>
<feature type="transmembrane region" description="Helical" evidence="1">
    <location>
        <begin position="427"/>
        <end position="450"/>
    </location>
</feature>
<reference evidence="2 3" key="1">
    <citation type="submission" date="2019-11" db="EMBL/GenBank/DDBJ databases">
        <title>Whole genome sequence of Haloferax sp. MBLA0078.</title>
        <authorList>
            <person name="Seo M.-J."/>
            <person name="Cho E.-S."/>
        </authorList>
    </citation>
    <scope>NUCLEOTIDE SEQUENCE [LARGE SCALE GENOMIC DNA]</scope>
    <source>
        <strain evidence="2 3">MBLA0078</strain>
    </source>
</reference>
<dbReference type="Proteomes" id="UP000443423">
    <property type="component" value="Unassembled WGS sequence"/>
</dbReference>
<feature type="transmembrane region" description="Helical" evidence="1">
    <location>
        <begin position="70"/>
        <end position="88"/>
    </location>
</feature>
<keyword evidence="1" id="KW-0472">Membrane</keyword>
<dbReference type="AlphaFoldDB" id="A0A6A8G831"/>
<feature type="transmembrane region" description="Helical" evidence="1">
    <location>
        <begin position="194"/>
        <end position="213"/>
    </location>
</feature>
<accession>A0A6A8G831</accession>
<evidence type="ECO:0008006" key="4">
    <source>
        <dbReference type="Google" id="ProtNLM"/>
    </source>
</evidence>
<comment type="caution">
    <text evidence="2">The sequence shown here is derived from an EMBL/GenBank/DDBJ whole genome shotgun (WGS) entry which is preliminary data.</text>
</comment>
<feature type="transmembrane region" description="Helical" evidence="1">
    <location>
        <begin position="12"/>
        <end position="33"/>
    </location>
</feature>
<feature type="transmembrane region" description="Helical" evidence="1">
    <location>
        <begin position="397"/>
        <end position="415"/>
    </location>
</feature>
<keyword evidence="1" id="KW-0812">Transmembrane</keyword>